<keyword evidence="1" id="KW-0812">Transmembrane</keyword>
<feature type="transmembrane region" description="Helical" evidence="1">
    <location>
        <begin position="194"/>
        <end position="218"/>
    </location>
</feature>
<feature type="transmembrane region" description="Helical" evidence="1">
    <location>
        <begin position="423"/>
        <end position="442"/>
    </location>
</feature>
<evidence type="ECO:0000313" key="3">
    <source>
        <dbReference type="Proteomes" id="UP000306791"/>
    </source>
</evidence>
<accession>A0ABY2ULZ2</accession>
<dbReference type="PANTHER" id="PTHR34219:SF4">
    <property type="entry name" value="PEPSY DOMAIN-CONTAINING PROTEIN"/>
    <property type="match status" value="1"/>
</dbReference>
<feature type="transmembrane region" description="Helical" evidence="1">
    <location>
        <begin position="485"/>
        <end position="507"/>
    </location>
</feature>
<protein>
    <submittedName>
        <fullName evidence="2">PepSY domain-containing protein</fullName>
    </submittedName>
</protein>
<reference evidence="2 3" key="1">
    <citation type="submission" date="2019-05" db="EMBL/GenBank/DDBJ databases">
        <title>Microbulbifer harenosus sp. nov., an alginate-degrading bacterium isolated from coastal sand.</title>
        <authorList>
            <person name="Huang H."/>
            <person name="Mo K."/>
            <person name="Bao S."/>
        </authorList>
    </citation>
    <scope>NUCLEOTIDE SEQUENCE [LARGE SCALE GENOMIC DNA]</scope>
    <source>
        <strain evidence="2 3">HB161719</strain>
    </source>
</reference>
<keyword evidence="3" id="KW-1185">Reference proteome</keyword>
<feature type="transmembrane region" description="Helical" evidence="1">
    <location>
        <begin position="454"/>
        <end position="473"/>
    </location>
</feature>
<dbReference type="PANTHER" id="PTHR34219">
    <property type="entry name" value="IRON-REGULATED INNER MEMBRANE PROTEIN-RELATED"/>
    <property type="match status" value="1"/>
</dbReference>
<keyword evidence="1" id="KW-0472">Membrane</keyword>
<organism evidence="2 3">
    <name type="scientific">Microbulbifer harenosus</name>
    <dbReference type="NCBI Taxonomy" id="2576840"/>
    <lineage>
        <taxon>Bacteria</taxon>
        <taxon>Pseudomonadati</taxon>
        <taxon>Pseudomonadota</taxon>
        <taxon>Gammaproteobacteria</taxon>
        <taxon>Cellvibrionales</taxon>
        <taxon>Microbulbiferaceae</taxon>
        <taxon>Microbulbifer</taxon>
    </lineage>
</organism>
<feature type="transmembrane region" description="Helical" evidence="1">
    <location>
        <begin position="12"/>
        <end position="36"/>
    </location>
</feature>
<feature type="transmembrane region" description="Helical" evidence="1">
    <location>
        <begin position="348"/>
        <end position="370"/>
    </location>
</feature>
<name>A0ABY2ULZ2_9GAMM</name>
<sequence length="536" mass="58411">MKAGLRQTMSWVHTWAGLTLGWLLYFMFVTGTAGYFDTEIDRWMQPELPPAQINRASTQSAAILLGKLQSEAPGAEQWLLTLPADRNQPFAGIYWRGADLQAGAGAASGNKLVDLNSGATLQARETGGGQQLYQMHWLLHYTSRSYSDWLISIATLFMLVGLVTGVIIHKKIFKDFFTFRPNKGQRSWLDAHNVLSVITLPFQLMITYSGLIFMGFSFMPLIVAAQYGGEGRGQFYNEVFSPPGMIDAAGSPARLAPLAPVIHLAEQYWGEGRIRSIDIRYPGFSNGRIVLSETIDGTVATGAGRLVFDGVTGELLHNAPSGSSPAKRVRDVFLGLHEGLFAAPAIRWLYFFSGLLGTGMVATGLIMWAVKRRQRAERTSGRRPHGLVLVEKLNVGTIAGLPTAVAAYFWANRLLPADMPARADWEVHALFLTWLLMLVHAALRPTRRAWTEQLAAAAFAFAAIPLINALSTPRHLLHSFVSGDWVFAGFELTALGIASLFGAAAWFSRISLPAARRVNAADHPAASAAGAMGDLS</sequence>
<feature type="transmembrane region" description="Helical" evidence="1">
    <location>
        <begin position="391"/>
        <end position="411"/>
    </location>
</feature>
<dbReference type="EMBL" id="VANI01000004">
    <property type="protein sequence ID" value="TLM79409.1"/>
    <property type="molecule type" value="Genomic_DNA"/>
</dbReference>
<dbReference type="InterPro" id="IPR005625">
    <property type="entry name" value="PepSY-ass_TM"/>
</dbReference>
<dbReference type="Pfam" id="PF03929">
    <property type="entry name" value="PepSY_TM"/>
    <property type="match status" value="1"/>
</dbReference>
<keyword evidence="1" id="KW-1133">Transmembrane helix</keyword>
<evidence type="ECO:0000313" key="2">
    <source>
        <dbReference type="EMBL" id="TLM79409.1"/>
    </source>
</evidence>
<feature type="transmembrane region" description="Helical" evidence="1">
    <location>
        <begin position="149"/>
        <end position="173"/>
    </location>
</feature>
<dbReference type="Proteomes" id="UP000306791">
    <property type="component" value="Unassembled WGS sequence"/>
</dbReference>
<evidence type="ECO:0000256" key="1">
    <source>
        <dbReference type="SAM" id="Phobius"/>
    </source>
</evidence>
<proteinExistence type="predicted"/>
<comment type="caution">
    <text evidence="2">The sequence shown here is derived from an EMBL/GenBank/DDBJ whole genome shotgun (WGS) entry which is preliminary data.</text>
</comment>
<gene>
    <name evidence="2" type="ORF">FDY93_04145</name>
</gene>